<evidence type="ECO:0000313" key="14">
    <source>
        <dbReference type="EMBL" id="HAF7566980.1"/>
    </source>
</evidence>
<dbReference type="EMBL" id="DAAWGW010000071">
    <property type="protein sequence ID" value="HAF7840196.1"/>
    <property type="molecule type" value="Genomic_DNA"/>
</dbReference>
<evidence type="ECO:0000313" key="10">
    <source>
        <dbReference type="EMBL" id="HAF0343248.1"/>
    </source>
</evidence>
<geneLocation type="plasmid" evidence="17">
    <name>pN17S0973</name>
</geneLocation>
<reference evidence="15" key="2">
    <citation type="submission" date="2018-07" db="EMBL/GenBank/DDBJ databases">
        <authorList>
            <consortium name="NCBI Pathogen Detection Project"/>
        </authorList>
    </citation>
    <scope>NUCLEOTIDE SEQUENCE</scope>
    <source>
        <strain evidence="9">07041415_broiler_meat_pESI_ESC-S_2007</strain>
        <strain evidence="3">12037823_11_broiler_chicken_pESI_CTX_M1_2012</strain>
        <strain evidence="10">13002124_1_human_pESI_CTX_M1_2013</strain>
        <strain evidence="7">13002124_34_broiler meat_pESI_CTX_M1_2013</strain>
        <strain evidence="13">13065790_185_Pig_pESI_CTX_M1_2013</strain>
        <strain evidence="8">14026835_human_pESI_CTX_M65_2014</strain>
        <strain evidence="2">14035093_human_pESI_CTX_M1_2014</strain>
        <strain evidence="15">Salmonella enterica</strain>
    </source>
</reference>
<dbReference type="EMBL" id="CP052802">
    <property type="protein sequence ID" value="QJV35770.1"/>
    <property type="molecule type" value="Genomic_DNA"/>
</dbReference>
<evidence type="ECO:0000313" key="1">
    <source>
        <dbReference type="EMBL" id="HAE2609750.1"/>
    </source>
</evidence>
<dbReference type="EMBL" id="DAATTM010000032">
    <property type="protein sequence ID" value="HAF0041693.1"/>
    <property type="molecule type" value="Genomic_DNA"/>
</dbReference>
<organism evidence="15">
    <name type="scientific">Salmonella infantis</name>
    <dbReference type="NCBI Taxonomy" id="595"/>
    <lineage>
        <taxon>Bacteria</taxon>
        <taxon>Pseudomonadati</taxon>
        <taxon>Pseudomonadota</taxon>
        <taxon>Gammaproteobacteria</taxon>
        <taxon>Enterobacterales</taxon>
        <taxon>Enterobacteriaceae</taxon>
        <taxon>Salmonella</taxon>
    </lineage>
</organism>
<dbReference type="EMBL" id="DAASFJ010000018">
    <property type="protein sequence ID" value="HAE5291928.1"/>
    <property type="molecule type" value="Genomic_DNA"/>
</dbReference>
<dbReference type="EMBL" id="DAATCB010000019">
    <property type="protein sequence ID" value="HAE7979669.1"/>
    <property type="molecule type" value="Genomic_DNA"/>
</dbReference>
<dbReference type="EMBL" id="DAASGW010000110">
    <property type="protein sequence ID" value="HAE5473619.1"/>
    <property type="molecule type" value="Genomic_DNA"/>
</dbReference>
<evidence type="ECO:0000313" key="16">
    <source>
        <dbReference type="EMBL" id="QJV35770.1"/>
    </source>
</evidence>
<dbReference type="EMBL" id="DAATTN010000017">
    <property type="protein sequence ID" value="HAF0046017.1"/>
    <property type="molecule type" value="Genomic_DNA"/>
</dbReference>
<evidence type="ECO:0000313" key="8">
    <source>
        <dbReference type="EMBL" id="HAF0041693.1"/>
    </source>
</evidence>
<geneLocation type="plasmid" evidence="16">
    <name>pN17S0976</name>
</geneLocation>
<accession>A0A6M5NP69</accession>
<evidence type="ECO:0000313" key="7">
    <source>
        <dbReference type="EMBL" id="HAE7979669.1"/>
    </source>
</evidence>
<dbReference type="EMBL" id="DAASGO010000086">
    <property type="protein sequence ID" value="HAE5436366.1"/>
    <property type="molecule type" value="Genomic_DNA"/>
</dbReference>
<dbReference type="AlphaFoldDB" id="A0A6M5NP69"/>
<evidence type="ECO:0000313" key="13">
    <source>
        <dbReference type="EMBL" id="HAF7373209.1"/>
    </source>
</evidence>
<reference evidence="15" key="1">
    <citation type="journal article" date="2018" name="Genome Biol.">
        <title>SKESA: strategic k-mer extension for scrupulous assemblies.</title>
        <authorList>
            <person name="Souvorov A."/>
            <person name="Agarwala R."/>
            <person name="Lipman D.J."/>
        </authorList>
    </citation>
    <scope>NUCLEOTIDE SEQUENCE</scope>
    <source>
        <strain evidence="9">07041415_broiler_meat_pESI_ESC-S_2007</strain>
        <strain evidence="3">12037823_11_broiler_chicken_pESI_CTX_M1_2012</strain>
        <strain evidence="10">13002124_1_human_pESI_CTX_M1_2013</strain>
        <strain evidence="7">13002124_34_broiler meat_pESI_CTX_M1_2013</strain>
        <strain evidence="13">13065790_185_Pig_pESI_CTX_M1_2013</strain>
        <strain evidence="8">14026835_human_pESI_CTX_M65_2014</strain>
        <strain evidence="2">14035093_human_pESI_CTX_M1_2014</strain>
        <strain evidence="15">Salmonella enterica</strain>
    </source>
</reference>
<dbReference type="EMBL" id="DAAWCZ010000017">
    <property type="protein sequence ID" value="HAF7373209.1"/>
    <property type="molecule type" value="Genomic_DNA"/>
</dbReference>
<dbReference type="EMBL" id="DAAUEF010000018">
    <property type="protein sequence ID" value="HAF1328062.1"/>
    <property type="molecule type" value="Genomic_DNA"/>
</dbReference>
<keyword evidence="16" id="KW-0614">Plasmid</keyword>
<evidence type="ECO:0000313" key="2">
    <source>
        <dbReference type="EMBL" id="HAE5291928.1"/>
    </source>
</evidence>
<evidence type="ECO:0000313" key="9">
    <source>
        <dbReference type="EMBL" id="HAF0046017.1"/>
    </source>
</evidence>
<reference evidence="16" key="3">
    <citation type="submission" date="2020-04" db="EMBL/GenBank/DDBJ databases">
        <title>The Salmonella enterica Resistant Infantis in Poultry (RIP) Clone Continues to Spread and Recombine in the United States.</title>
        <authorList>
            <person name="Tyson G.H."/>
            <person name="Li C."/>
            <person name="Harrison L."/>
            <person name="Martin G."/>
            <person name="Hsu C.-H."/>
            <person name="Tate H."/>
            <person name="Tran T.-T.T."/>
            <person name="Strain E."/>
            <person name="Zhao S."/>
        </authorList>
    </citation>
    <scope>NUCLEOTIDE SEQUENCE</scope>
    <source>
        <strain evidence="17">CVM N17S973</strain>
        <strain evidence="16">CVM N17S976</strain>
        <plasmid evidence="17">pN17S0973</plasmid>
        <plasmid evidence="16">pN17S0976</plasmid>
    </source>
</reference>
<evidence type="ECO:0000313" key="11">
    <source>
        <dbReference type="EMBL" id="HAF1328062.1"/>
    </source>
</evidence>
<dbReference type="EMBL" id="DAARIV010000075">
    <property type="protein sequence ID" value="HAE2609750.1"/>
    <property type="molecule type" value="Genomic_DNA"/>
</dbReference>
<evidence type="ECO:0000313" key="3">
    <source>
        <dbReference type="EMBL" id="HAE5305764.1"/>
    </source>
</evidence>
<dbReference type="EMBL" id="DAAWEB010000137">
    <property type="protein sequence ID" value="HAF7566980.1"/>
    <property type="molecule type" value="Genomic_DNA"/>
</dbReference>
<proteinExistence type="predicted"/>
<evidence type="ECO:0000313" key="17">
    <source>
        <dbReference type="EMBL" id="QJV40151.1"/>
    </source>
</evidence>
<name>A0A6M5NP69_SALIN</name>
<dbReference type="EMBL" id="DAAUEJ010000061">
    <property type="protein sequence ID" value="HAF1351234.1"/>
    <property type="molecule type" value="Genomic_DNA"/>
</dbReference>
<evidence type="ECO:0000313" key="12">
    <source>
        <dbReference type="EMBL" id="HAF1351234.1"/>
    </source>
</evidence>
<evidence type="ECO:0000313" key="4">
    <source>
        <dbReference type="EMBL" id="HAE5436366.1"/>
    </source>
</evidence>
<dbReference type="EMBL" id="DAATVX010000018">
    <property type="protein sequence ID" value="HAF0343248.1"/>
    <property type="molecule type" value="Genomic_DNA"/>
</dbReference>
<dbReference type="EMBL" id="DAASFK010000019">
    <property type="protein sequence ID" value="HAE5305764.1"/>
    <property type="molecule type" value="Genomic_DNA"/>
</dbReference>
<protein>
    <submittedName>
        <fullName evidence="15">Uncharacterized protein</fullName>
    </submittedName>
</protein>
<evidence type="ECO:0000313" key="5">
    <source>
        <dbReference type="EMBL" id="HAE5473619.1"/>
    </source>
</evidence>
<sequence>MKMVAASLYRQGRRIEVLPQFSPVNYRGYNLPVSENLLALSVSGYQPVVAGSH</sequence>
<evidence type="ECO:0000313" key="6">
    <source>
        <dbReference type="EMBL" id="HAE6309040.1"/>
    </source>
</evidence>
<dbReference type="EMBL" id="CP052804">
    <property type="protein sequence ID" value="QJV40151.1"/>
    <property type="molecule type" value="Genomic_DNA"/>
</dbReference>
<gene>
    <name evidence="17" type="ORF">D7G20_22720</name>
    <name evidence="16" type="ORF">D7G23_24540</name>
    <name evidence="1" type="ORF">G3333_004839</name>
    <name evidence="9" type="ORF">G4216_004241</name>
    <name evidence="8" type="ORF">G4217_004751</name>
    <name evidence="3" type="ORF">G4G82_004335</name>
    <name evidence="2" type="ORF">G4G86_004348</name>
    <name evidence="5" type="ORF">G4H61_004835</name>
    <name evidence="6" type="ORF">G4J40_004236</name>
    <name evidence="4" type="ORF">G4K06_004823</name>
    <name evidence="7" type="ORF">G4Q07_004298</name>
    <name evidence="14" type="ORF">G9266_004775</name>
    <name evidence="15" type="ORF">G9344_004835</name>
    <name evidence="12" type="ORF">G9F95_004834</name>
    <name evidence="11" type="ORF">G9G59_004356</name>
    <name evidence="10" type="ORF">G9W71_004349</name>
    <name evidence="13" type="ORF">G9Y62_004400</name>
</gene>
<evidence type="ECO:0000313" key="15">
    <source>
        <dbReference type="EMBL" id="HAF7840196.1"/>
    </source>
</evidence>
<dbReference type="EMBL" id="DAASNY010000021">
    <property type="protein sequence ID" value="HAE6309040.1"/>
    <property type="molecule type" value="Genomic_DNA"/>
</dbReference>